<dbReference type="InterPro" id="IPR039421">
    <property type="entry name" value="Type_1_exporter"/>
</dbReference>
<dbReference type="InterPro" id="IPR011527">
    <property type="entry name" value="ABC1_TM_dom"/>
</dbReference>
<dbReference type="Gene3D" id="1.20.1560.10">
    <property type="entry name" value="ABC transporter type 1, transmembrane domain"/>
    <property type="match status" value="1"/>
</dbReference>
<dbReference type="InterPro" id="IPR036640">
    <property type="entry name" value="ABC1_TM_sf"/>
</dbReference>
<dbReference type="AlphaFoldDB" id="A0A0F0GJI4"/>
<dbReference type="EMBL" id="JYJG01000332">
    <property type="protein sequence ID" value="KJK42711.1"/>
    <property type="molecule type" value="Genomic_DNA"/>
</dbReference>
<dbReference type="PATRIC" id="fig|68170.10.peg.9347"/>
<dbReference type="PROSITE" id="PS50893">
    <property type="entry name" value="ABC_TRANSPORTER_2"/>
    <property type="match status" value="1"/>
</dbReference>
<dbReference type="InterPro" id="IPR003593">
    <property type="entry name" value="AAA+_ATPase"/>
</dbReference>
<feature type="domain" description="ABC transmembrane type-1" evidence="9">
    <location>
        <begin position="13"/>
        <end position="295"/>
    </location>
</feature>
<dbReference type="Gene3D" id="3.40.50.300">
    <property type="entry name" value="P-loop containing nucleotide triphosphate hydrolases"/>
    <property type="match status" value="1"/>
</dbReference>
<keyword evidence="3" id="KW-0547">Nucleotide-binding</keyword>
<keyword evidence="4" id="KW-0067">ATP-binding</keyword>
<dbReference type="SMART" id="SM00382">
    <property type="entry name" value="AAA"/>
    <property type="match status" value="1"/>
</dbReference>
<dbReference type="SUPFAM" id="SSF90123">
    <property type="entry name" value="ABC transporter transmembrane region"/>
    <property type="match status" value="1"/>
</dbReference>
<dbReference type="InterPro" id="IPR003439">
    <property type="entry name" value="ABC_transporter-like_ATP-bd"/>
</dbReference>
<dbReference type="GO" id="GO:0015421">
    <property type="term" value="F:ABC-type oligopeptide transporter activity"/>
    <property type="evidence" value="ECO:0007669"/>
    <property type="project" value="TreeGrafter"/>
</dbReference>
<evidence type="ECO:0000313" key="11">
    <source>
        <dbReference type="Proteomes" id="UP000033393"/>
    </source>
</evidence>
<comment type="subcellular location">
    <subcellularLocation>
        <location evidence="1">Cell membrane</location>
        <topology evidence="1">Multi-pass membrane protein</topology>
    </subcellularLocation>
</comment>
<dbReference type="OrthoDB" id="9806127at2"/>
<dbReference type="PROSITE" id="PS00211">
    <property type="entry name" value="ABC_TRANSPORTER_1"/>
    <property type="match status" value="1"/>
</dbReference>
<evidence type="ECO:0000256" key="1">
    <source>
        <dbReference type="ARBA" id="ARBA00004651"/>
    </source>
</evidence>
<dbReference type="InterPro" id="IPR017871">
    <property type="entry name" value="ABC_transporter-like_CS"/>
</dbReference>
<evidence type="ECO:0000259" key="8">
    <source>
        <dbReference type="PROSITE" id="PS50893"/>
    </source>
</evidence>
<evidence type="ECO:0000259" key="9">
    <source>
        <dbReference type="PROSITE" id="PS50929"/>
    </source>
</evidence>
<keyword evidence="2 7" id="KW-0812">Transmembrane</keyword>
<keyword evidence="6 7" id="KW-0472">Membrane</keyword>
<dbReference type="PANTHER" id="PTHR43394:SF1">
    <property type="entry name" value="ATP-BINDING CASSETTE SUB-FAMILY B MEMBER 10, MITOCHONDRIAL"/>
    <property type="match status" value="1"/>
</dbReference>
<dbReference type="InterPro" id="IPR027417">
    <property type="entry name" value="P-loop_NTPase"/>
</dbReference>
<evidence type="ECO:0008006" key="12">
    <source>
        <dbReference type="Google" id="ProtNLM"/>
    </source>
</evidence>
<evidence type="ECO:0000256" key="4">
    <source>
        <dbReference type="ARBA" id="ARBA00022840"/>
    </source>
</evidence>
<reference evidence="10 11" key="1">
    <citation type="submission" date="2015-02" db="EMBL/GenBank/DDBJ databases">
        <authorList>
            <person name="Ju K.-S."/>
            <person name="Doroghazi J.R."/>
            <person name="Metcalf W."/>
        </authorList>
    </citation>
    <scope>NUCLEOTIDE SEQUENCE [LARGE SCALE GENOMIC DNA]</scope>
    <source>
        <strain evidence="10 11">NRRL B-16140</strain>
    </source>
</reference>
<dbReference type="SUPFAM" id="SSF52540">
    <property type="entry name" value="P-loop containing nucleoside triphosphate hydrolases"/>
    <property type="match status" value="1"/>
</dbReference>
<protein>
    <recommendedName>
        <fullName evidence="12">ABC transporter permease</fullName>
    </recommendedName>
</protein>
<feature type="transmembrane region" description="Helical" evidence="7">
    <location>
        <begin position="123"/>
        <end position="144"/>
    </location>
</feature>
<feature type="transmembrane region" description="Helical" evidence="7">
    <location>
        <begin position="12"/>
        <end position="33"/>
    </location>
</feature>
<evidence type="ECO:0000256" key="6">
    <source>
        <dbReference type="ARBA" id="ARBA00023136"/>
    </source>
</evidence>
<gene>
    <name evidence="10" type="ORF">UK23_35985</name>
</gene>
<dbReference type="Proteomes" id="UP000033393">
    <property type="component" value="Unassembled WGS sequence"/>
</dbReference>
<keyword evidence="11" id="KW-1185">Reference proteome</keyword>
<feature type="domain" description="ABC transporter" evidence="8">
    <location>
        <begin position="330"/>
        <end position="577"/>
    </location>
</feature>
<evidence type="ECO:0000313" key="10">
    <source>
        <dbReference type="EMBL" id="KJK42711.1"/>
    </source>
</evidence>
<evidence type="ECO:0000256" key="5">
    <source>
        <dbReference type="ARBA" id="ARBA00022989"/>
    </source>
</evidence>
<comment type="caution">
    <text evidence="10">The sequence shown here is derived from an EMBL/GenBank/DDBJ whole genome shotgun (WGS) entry which is preliminary data.</text>
</comment>
<name>A0A0F0GJI4_LENAE</name>
<dbReference type="PROSITE" id="PS50929">
    <property type="entry name" value="ABC_TM1F"/>
    <property type="match status" value="1"/>
</dbReference>
<accession>A0A0F0GJI4</accession>
<dbReference type="GO" id="GO:0016887">
    <property type="term" value="F:ATP hydrolysis activity"/>
    <property type="evidence" value="ECO:0007669"/>
    <property type="project" value="InterPro"/>
</dbReference>
<dbReference type="Pfam" id="PF00005">
    <property type="entry name" value="ABC_tran"/>
    <property type="match status" value="1"/>
</dbReference>
<sequence length="584" mass="62464">MAAAWRDSPGRIAVSVVLMILGGAAGPLLALALKNGIDRAVAGDVPGAALTGVLVGMTAVCALMLQHFAFIPYGEAADLVTVTMDRELIELAGGSAGLEHHERADYADEIALLRKEIGQYADALVGLMTLLSLGVSMAFTAWLLASVSPWLMLLPVAALLPVYATHRAQDVQNGARERSATVSRQARNLFELGTKAAPAKEIRVFRLQDEFRRRHRVLWADEGRVLARAELRSALIEAAGQLAFSAAYVAAVLLSLRQAIAGHGSVGSVVLVIVLATQVNRQVNSALEMFRRLQRMTRGMARLRWLRDLTAAQQPPPADTEVPESIRTGIRFTDVAFAYPGTGRTSLHEVGLTLPAGSTVAIVGENGAGKTTLVKLLCRFYDATAGAIDLDGTDISRFPLDAWRARIATGFQDFVRFEVAARHTVGVGDLPFLNDDDAVLAALDRADAAGVIDQLDQGLATQLGKTYADGRELSGGQWQKLALGRAMMREAPLLLILDEPTSALDAEAEHQLFERYAEHGRRIGQAHGTITVLVSHRFSTVKMADLIVVVADGRVVEAGNHAALLESGGAYASLYGLQAAAYQS</sequence>
<dbReference type="PANTHER" id="PTHR43394">
    <property type="entry name" value="ATP-DEPENDENT PERMEASE MDL1, MITOCHONDRIAL"/>
    <property type="match status" value="1"/>
</dbReference>
<organism evidence="10 11">
    <name type="scientific">Lentzea aerocolonigenes</name>
    <name type="common">Lechevalieria aerocolonigenes</name>
    <name type="synonym">Saccharothrix aerocolonigenes</name>
    <dbReference type="NCBI Taxonomy" id="68170"/>
    <lineage>
        <taxon>Bacteria</taxon>
        <taxon>Bacillati</taxon>
        <taxon>Actinomycetota</taxon>
        <taxon>Actinomycetes</taxon>
        <taxon>Pseudonocardiales</taxon>
        <taxon>Pseudonocardiaceae</taxon>
        <taxon>Lentzea</taxon>
    </lineage>
</organism>
<keyword evidence="5 7" id="KW-1133">Transmembrane helix</keyword>
<evidence type="ECO:0000256" key="3">
    <source>
        <dbReference type="ARBA" id="ARBA00022741"/>
    </source>
</evidence>
<evidence type="ECO:0000256" key="2">
    <source>
        <dbReference type="ARBA" id="ARBA00022692"/>
    </source>
</evidence>
<evidence type="ECO:0000256" key="7">
    <source>
        <dbReference type="SAM" id="Phobius"/>
    </source>
</evidence>
<proteinExistence type="predicted"/>
<dbReference type="GO" id="GO:0005886">
    <property type="term" value="C:plasma membrane"/>
    <property type="evidence" value="ECO:0007669"/>
    <property type="project" value="UniProtKB-SubCell"/>
</dbReference>
<feature type="transmembrane region" description="Helical" evidence="7">
    <location>
        <begin position="45"/>
        <end position="65"/>
    </location>
</feature>
<dbReference type="GO" id="GO:0005524">
    <property type="term" value="F:ATP binding"/>
    <property type="evidence" value="ECO:0007669"/>
    <property type="project" value="UniProtKB-KW"/>
</dbReference>